<gene>
    <name evidence="2" type="ORF">QTG54_007671</name>
</gene>
<feature type="compositionally biased region" description="Basic and acidic residues" evidence="1">
    <location>
        <begin position="21"/>
        <end position="32"/>
    </location>
</feature>
<feature type="compositionally biased region" description="Polar residues" evidence="1">
    <location>
        <begin position="275"/>
        <end position="293"/>
    </location>
</feature>
<proteinExistence type="predicted"/>
<evidence type="ECO:0000313" key="3">
    <source>
        <dbReference type="Proteomes" id="UP001224775"/>
    </source>
</evidence>
<sequence>MGQRRQEENDRGITDNSDADADPRPENDDAKKLLQKIKLSGNFRNYREMKLKQLQGQTSNSTTNQSTDDGQSSEGENWNHFTTPLKPLSSTPSSNNSVSSQASSQANSTIEEEPKQKSVFSDLERTQTIDRFGHVFMNQMGNVMTSGKLSTAWGGGSSSSSNSSNNTSMFSWLFIDYSPNATKQRETTTTQTTIVNPEDYAAERRMITPHLTPFVWGTTCVAVTLFSMRLGRWYQGRTLGRTASSINNRSNNYTTTNTSAAAAMERNRLQDLRSSKPSQNYGHYNDNLNMGSHPSSYQNQKNAILSNLSTLPVDLAISLLVGISTSIFLTRTEDLLQDVSKAPLLQGKSVLREELCPPFTQEMKSINRGYHTYTPSGNDADKKQKASFQELWKDENIGDFDTLKAIRDFVANCQREGNGDKDEEQ</sequence>
<reference evidence="2" key="1">
    <citation type="submission" date="2023-06" db="EMBL/GenBank/DDBJ databases">
        <title>Survivors Of The Sea: Transcriptome response of Skeletonema marinoi to long-term dormancy.</title>
        <authorList>
            <person name="Pinder M.I.M."/>
            <person name="Kourtchenko O."/>
            <person name="Robertson E.K."/>
            <person name="Larsson T."/>
            <person name="Maumus F."/>
            <person name="Osuna-Cruz C.M."/>
            <person name="Vancaester E."/>
            <person name="Stenow R."/>
            <person name="Vandepoele K."/>
            <person name="Ploug H."/>
            <person name="Bruchert V."/>
            <person name="Godhe A."/>
            <person name="Topel M."/>
        </authorList>
    </citation>
    <scope>NUCLEOTIDE SEQUENCE</scope>
    <source>
        <strain evidence="2">R05AC</strain>
    </source>
</reference>
<evidence type="ECO:0000313" key="2">
    <source>
        <dbReference type="EMBL" id="KAK1742098.1"/>
    </source>
</evidence>
<dbReference type="AlphaFoldDB" id="A0AAD8YAA9"/>
<organism evidence="2 3">
    <name type="scientific">Skeletonema marinoi</name>
    <dbReference type="NCBI Taxonomy" id="267567"/>
    <lineage>
        <taxon>Eukaryota</taxon>
        <taxon>Sar</taxon>
        <taxon>Stramenopiles</taxon>
        <taxon>Ochrophyta</taxon>
        <taxon>Bacillariophyta</taxon>
        <taxon>Coscinodiscophyceae</taxon>
        <taxon>Thalassiosirophycidae</taxon>
        <taxon>Thalassiosirales</taxon>
        <taxon>Skeletonemataceae</taxon>
        <taxon>Skeletonema</taxon>
        <taxon>Skeletonema marinoi-dohrnii complex</taxon>
    </lineage>
</organism>
<feature type="compositionally biased region" description="Low complexity" evidence="1">
    <location>
        <begin position="89"/>
        <end position="109"/>
    </location>
</feature>
<feature type="region of interest" description="Disordered" evidence="1">
    <location>
        <begin position="1"/>
        <end position="35"/>
    </location>
</feature>
<feature type="compositionally biased region" description="Polar residues" evidence="1">
    <location>
        <begin position="72"/>
        <end position="82"/>
    </location>
</feature>
<feature type="compositionally biased region" description="Basic and acidic residues" evidence="1">
    <location>
        <begin position="112"/>
        <end position="123"/>
    </location>
</feature>
<accession>A0AAD8YAA9</accession>
<dbReference type="Proteomes" id="UP001224775">
    <property type="component" value="Unassembled WGS sequence"/>
</dbReference>
<feature type="compositionally biased region" description="Basic and acidic residues" evidence="1">
    <location>
        <begin position="1"/>
        <end position="13"/>
    </location>
</feature>
<evidence type="ECO:0000256" key="1">
    <source>
        <dbReference type="SAM" id="MobiDB-lite"/>
    </source>
</evidence>
<feature type="compositionally biased region" description="Low complexity" evidence="1">
    <location>
        <begin position="55"/>
        <end position="70"/>
    </location>
</feature>
<feature type="region of interest" description="Disordered" evidence="1">
    <location>
        <begin position="48"/>
        <end position="123"/>
    </location>
</feature>
<protein>
    <submittedName>
        <fullName evidence="2">Uncharacterized protein</fullName>
    </submittedName>
</protein>
<dbReference type="EMBL" id="JATAAI010000012">
    <property type="protein sequence ID" value="KAK1742098.1"/>
    <property type="molecule type" value="Genomic_DNA"/>
</dbReference>
<keyword evidence="3" id="KW-1185">Reference proteome</keyword>
<comment type="caution">
    <text evidence="2">The sequence shown here is derived from an EMBL/GenBank/DDBJ whole genome shotgun (WGS) entry which is preliminary data.</text>
</comment>
<name>A0AAD8YAA9_9STRA</name>
<feature type="region of interest" description="Disordered" evidence="1">
    <location>
        <begin position="274"/>
        <end position="293"/>
    </location>
</feature>